<reference evidence="3" key="2">
    <citation type="journal article" date="2019" name="Int. J. Syst. Evol. Microbiol.">
        <title>The Global Catalogue of Microorganisms (GCM) 10K type strain sequencing project: providing services to taxonomists for standard genome sequencing and annotation.</title>
        <authorList>
            <consortium name="The Broad Institute Genomics Platform"/>
            <consortium name="The Broad Institute Genome Sequencing Center for Infectious Disease"/>
            <person name="Wu L."/>
            <person name="Ma J."/>
        </authorList>
    </citation>
    <scope>NUCLEOTIDE SEQUENCE [LARGE SCALE GENOMIC DNA]</scope>
    <source>
        <strain evidence="3">KCTC 32255</strain>
    </source>
</reference>
<proteinExistence type="predicted"/>
<dbReference type="RefSeq" id="WP_345398830.1">
    <property type="nucleotide sequence ID" value="NZ_BAABLA010000037.1"/>
</dbReference>
<dbReference type="EMBL" id="JBHSXX010000001">
    <property type="protein sequence ID" value="MFC6869036.1"/>
    <property type="molecule type" value="Genomic_DNA"/>
</dbReference>
<name>A0ABW2C095_9PSEU</name>
<evidence type="ECO:0000313" key="2">
    <source>
        <dbReference type="EMBL" id="MFC6869036.1"/>
    </source>
</evidence>
<reference evidence="1" key="1">
    <citation type="journal article" date="2014" name="Int. J. Syst. Evol. Microbiol.">
        <title>Complete genome of a new Firmicutes species belonging to the dominant human colonic microbiota ('Ruminococcus bicirculans') reveals two chromosomes and a selective capacity to utilize plant glucans.</title>
        <authorList>
            <consortium name="NISC Comparative Sequencing Program"/>
            <person name="Wegmann U."/>
            <person name="Louis P."/>
            <person name="Goesmann A."/>
            <person name="Henrissat B."/>
            <person name="Duncan S.H."/>
            <person name="Flint H.J."/>
        </authorList>
    </citation>
    <scope>NUCLEOTIDE SEQUENCE</scope>
    <source>
        <strain evidence="1">JCM 15899</strain>
    </source>
</reference>
<evidence type="ECO:0000313" key="1">
    <source>
        <dbReference type="EMBL" id="MFC6868010.1"/>
    </source>
</evidence>
<reference evidence="1" key="3">
    <citation type="submission" date="2024-09" db="EMBL/GenBank/DDBJ databases">
        <authorList>
            <person name="Sun Q."/>
            <person name="Mori K."/>
        </authorList>
    </citation>
    <scope>NUCLEOTIDE SEQUENCE</scope>
    <source>
        <strain evidence="1">JCM 15899</strain>
    </source>
</reference>
<dbReference type="Proteomes" id="UP001596337">
    <property type="component" value="Unassembled WGS sequence"/>
</dbReference>
<sequence length="123" mass="12269">MSLGCDDGYAEVDAGWSCGVAIDLGELVFGSGEADLQSFDLAEPALAFGLGDAGGEVVTDLDEPITLGGIGPENRATDAGMFMDARRSERSGAGADGHLAAFEVAEKLLPFGVGGGAVFLGGA</sequence>
<organism evidence="1 3">
    <name type="scientific">Haloechinothrix salitolerans</name>
    <dbReference type="NCBI Taxonomy" id="926830"/>
    <lineage>
        <taxon>Bacteria</taxon>
        <taxon>Bacillati</taxon>
        <taxon>Actinomycetota</taxon>
        <taxon>Actinomycetes</taxon>
        <taxon>Pseudonocardiales</taxon>
        <taxon>Pseudonocardiaceae</taxon>
        <taxon>Haloechinothrix</taxon>
    </lineage>
</organism>
<dbReference type="EMBL" id="JBHSXX010000001">
    <property type="protein sequence ID" value="MFC6868010.1"/>
    <property type="molecule type" value="Genomic_DNA"/>
</dbReference>
<accession>A0ABW2C095</accession>
<gene>
    <name evidence="1" type="ORF">ACFQGD_12725</name>
    <name evidence="2" type="ORF">ACFQGD_17980</name>
</gene>
<evidence type="ECO:0000313" key="3">
    <source>
        <dbReference type="Proteomes" id="UP001596337"/>
    </source>
</evidence>
<protein>
    <submittedName>
        <fullName evidence="1">Uncharacterized protein</fullName>
    </submittedName>
</protein>
<comment type="caution">
    <text evidence="1">The sequence shown here is derived from an EMBL/GenBank/DDBJ whole genome shotgun (WGS) entry which is preliminary data.</text>
</comment>
<keyword evidence="3" id="KW-1185">Reference proteome</keyword>